<dbReference type="SUPFAM" id="SSF53474">
    <property type="entry name" value="alpha/beta-Hydrolases"/>
    <property type="match status" value="1"/>
</dbReference>
<keyword evidence="2" id="KW-1185">Reference proteome</keyword>
<reference evidence="1 2" key="1">
    <citation type="submission" date="2017-05" db="EMBL/GenBank/DDBJ databases">
        <title>Biotechnological potential of actinobacteria isolated from South African environments.</title>
        <authorList>
            <person name="Le Roes-Hill M."/>
            <person name="Prins A."/>
            <person name="Durrell K.A."/>
        </authorList>
    </citation>
    <scope>NUCLEOTIDE SEQUENCE [LARGE SCALE GENOMIC DNA]</scope>
    <source>
        <strain evidence="1">BS2</strain>
    </source>
</reference>
<name>A0A243QED6_9ACTN</name>
<evidence type="ECO:0008006" key="3">
    <source>
        <dbReference type="Google" id="ProtNLM"/>
    </source>
</evidence>
<comment type="caution">
    <text evidence="1">The sequence shown here is derived from an EMBL/GenBank/DDBJ whole genome shotgun (WGS) entry which is preliminary data.</text>
</comment>
<dbReference type="RefSeq" id="WP_086534315.1">
    <property type="nucleotide sequence ID" value="NZ_NGFO01000004.1"/>
</dbReference>
<evidence type="ECO:0000313" key="1">
    <source>
        <dbReference type="EMBL" id="OUC80128.1"/>
    </source>
</evidence>
<proteinExistence type="predicted"/>
<organism evidence="1 2">
    <name type="scientific">Gordonia lacunae</name>
    <dbReference type="NCBI Taxonomy" id="417102"/>
    <lineage>
        <taxon>Bacteria</taxon>
        <taxon>Bacillati</taxon>
        <taxon>Actinomycetota</taxon>
        <taxon>Actinomycetes</taxon>
        <taxon>Mycobacteriales</taxon>
        <taxon>Gordoniaceae</taxon>
        <taxon>Gordonia</taxon>
    </lineage>
</organism>
<dbReference type="OrthoDB" id="4825452at2"/>
<protein>
    <recommendedName>
        <fullName evidence="3">Alpha/beta hydrolase</fullName>
    </recommendedName>
</protein>
<dbReference type="Proteomes" id="UP000194632">
    <property type="component" value="Unassembled WGS sequence"/>
</dbReference>
<sequence length="223" mass="23264">MTMPRRAVLVCGVATDPPVWAPTAGALAALGFDVDVPVRPRSGCLDTEVDFLAPRCEGAVVFGVSGGATLGVELAVRGVEMAAGFFHEPAAGSLAPGLLDHVVEAFRLDGVPGFGRALYGPHWTIAMTSADESVVARELAMFRAFEPREPVVHAAPVTLTVGQESPAARHAAVEAVAGRCGFDRRVLAGTSHAAHLDNAFAPVIDDLARVHLSPDASTDRERP</sequence>
<dbReference type="EMBL" id="NGFO01000004">
    <property type="protein sequence ID" value="OUC80128.1"/>
    <property type="molecule type" value="Genomic_DNA"/>
</dbReference>
<dbReference type="InterPro" id="IPR029058">
    <property type="entry name" value="AB_hydrolase_fold"/>
</dbReference>
<dbReference type="AlphaFoldDB" id="A0A243QED6"/>
<dbReference type="STRING" id="417102.CA982_05425"/>
<dbReference type="Gene3D" id="3.40.50.1820">
    <property type="entry name" value="alpha/beta hydrolase"/>
    <property type="match status" value="1"/>
</dbReference>
<gene>
    <name evidence="1" type="ORF">CA982_05425</name>
</gene>
<evidence type="ECO:0000313" key="2">
    <source>
        <dbReference type="Proteomes" id="UP000194632"/>
    </source>
</evidence>
<accession>A0A243QED6</accession>